<dbReference type="KEGG" id="kphy:AOZ06_02400"/>
<dbReference type="NCBIfam" id="TIGR01549">
    <property type="entry name" value="HAD-SF-IA-v1"/>
    <property type="match status" value="1"/>
</dbReference>
<protein>
    <submittedName>
        <fullName evidence="1">Haloacid dehalogenase</fullName>
    </submittedName>
</protein>
<dbReference type="Pfam" id="PF00702">
    <property type="entry name" value="Hydrolase"/>
    <property type="match status" value="1"/>
</dbReference>
<dbReference type="PRINTS" id="PR00413">
    <property type="entry name" value="HADHALOGNASE"/>
</dbReference>
<sequence length="221" mass="23896">MTINGVLFDFSGTLFRLEPDLTGLTGLDGRPLDGERQAEIMRRMTAPTGLPEGLPEHLHEHWDTRDLDPPTHRELYLAVLHASGVGNPGLLYDRMLDTANWEPYPDTAAAVKTLAAAGVPVGVVSNIAWDIRPAFERIGIAGLVSEFVLSYQEGAIKPDPRLFTVACRRLGVPAEQVLMIGDSEEADGGAAKIGCAVAFVDPLPVEQRPHALLDVLAENGW</sequence>
<organism evidence="1 2">
    <name type="scientific">Kibdelosporangium phytohabitans</name>
    <dbReference type="NCBI Taxonomy" id="860235"/>
    <lineage>
        <taxon>Bacteria</taxon>
        <taxon>Bacillati</taxon>
        <taxon>Actinomycetota</taxon>
        <taxon>Actinomycetes</taxon>
        <taxon>Pseudonocardiales</taxon>
        <taxon>Pseudonocardiaceae</taxon>
        <taxon>Kibdelosporangium</taxon>
    </lineage>
</organism>
<dbReference type="SFLD" id="SFLDS00003">
    <property type="entry name" value="Haloacid_Dehalogenase"/>
    <property type="match status" value="1"/>
</dbReference>
<name>A0A0N9HVW1_9PSEU</name>
<dbReference type="AlphaFoldDB" id="A0A0N9HVW1"/>
<dbReference type="InterPro" id="IPR036412">
    <property type="entry name" value="HAD-like_sf"/>
</dbReference>
<dbReference type="NCBIfam" id="TIGR01509">
    <property type="entry name" value="HAD-SF-IA-v3"/>
    <property type="match status" value="1"/>
</dbReference>
<reference evidence="1 2" key="1">
    <citation type="submission" date="2015-07" db="EMBL/GenBank/DDBJ databases">
        <title>Genome sequencing of Kibdelosporangium phytohabitans.</title>
        <authorList>
            <person name="Qin S."/>
            <person name="Xing K."/>
        </authorList>
    </citation>
    <scope>NUCLEOTIDE SEQUENCE [LARGE SCALE GENOMIC DNA]</scope>
    <source>
        <strain evidence="1 2">KLBMP1111</strain>
    </source>
</reference>
<keyword evidence="2" id="KW-1185">Reference proteome</keyword>
<dbReference type="SFLD" id="SFLDG01129">
    <property type="entry name" value="C1.5:_HAD__Beta-PGM__Phosphata"/>
    <property type="match status" value="1"/>
</dbReference>
<dbReference type="RefSeq" id="WP_054287901.1">
    <property type="nucleotide sequence ID" value="NZ_CP012752.1"/>
</dbReference>
<proteinExistence type="predicted"/>
<evidence type="ECO:0000313" key="1">
    <source>
        <dbReference type="EMBL" id="ALG05922.1"/>
    </source>
</evidence>
<accession>A0A0N9HVW1</accession>
<dbReference type="SUPFAM" id="SSF56784">
    <property type="entry name" value="HAD-like"/>
    <property type="match status" value="1"/>
</dbReference>
<evidence type="ECO:0000313" key="2">
    <source>
        <dbReference type="Proteomes" id="UP000063699"/>
    </source>
</evidence>
<dbReference type="OrthoDB" id="3362560at2"/>
<dbReference type="EMBL" id="CP012752">
    <property type="protein sequence ID" value="ALG05922.1"/>
    <property type="molecule type" value="Genomic_DNA"/>
</dbReference>
<dbReference type="Proteomes" id="UP000063699">
    <property type="component" value="Chromosome"/>
</dbReference>
<dbReference type="InterPro" id="IPR023214">
    <property type="entry name" value="HAD_sf"/>
</dbReference>
<dbReference type="PANTHER" id="PTHR46649:SF4">
    <property type="entry name" value="HALOACID DEHALOGENASE-LIKE HYDROLASE (HAD) SUPERFAMILY PROTEIN"/>
    <property type="match status" value="1"/>
</dbReference>
<dbReference type="Gene3D" id="3.40.50.1000">
    <property type="entry name" value="HAD superfamily/HAD-like"/>
    <property type="match status" value="1"/>
</dbReference>
<dbReference type="InterPro" id="IPR006439">
    <property type="entry name" value="HAD-SF_hydro_IA"/>
</dbReference>
<gene>
    <name evidence="1" type="ORF">AOZ06_02400</name>
</gene>
<dbReference type="STRING" id="860235.AOZ06_02400"/>
<dbReference type="PANTHER" id="PTHR46649">
    <property type="match status" value="1"/>
</dbReference>